<sequence length="100" mass="11706">MIDYDKVNEYITTMLLKSGSCAQLTNIALDDLFGAKNQVISEKDLHDGIEYIIALHKKDVEENRYATTEQKEMEKNRRELILKSLEEQIKVYLKSQNRLQ</sequence>
<accession>A0A413VR13</accession>
<dbReference type="Proteomes" id="UP000284379">
    <property type="component" value="Unassembled WGS sequence"/>
</dbReference>
<gene>
    <name evidence="1" type="ORF">DW888_08790</name>
</gene>
<evidence type="ECO:0000313" key="2">
    <source>
        <dbReference type="Proteomes" id="UP000284379"/>
    </source>
</evidence>
<dbReference type="AlphaFoldDB" id="A0A413VR13"/>
<proteinExistence type="predicted"/>
<dbReference type="EMBL" id="QSGO01000005">
    <property type="protein sequence ID" value="RHB35924.1"/>
    <property type="molecule type" value="Genomic_DNA"/>
</dbReference>
<comment type="caution">
    <text evidence="1">The sequence shown here is derived from an EMBL/GenBank/DDBJ whole genome shotgun (WGS) entry which is preliminary data.</text>
</comment>
<evidence type="ECO:0000313" key="1">
    <source>
        <dbReference type="EMBL" id="RHB35924.1"/>
    </source>
</evidence>
<dbReference type="RefSeq" id="WP_010537102.1">
    <property type="nucleotide sequence ID" value="NZ_CABJFV010000005.1"/>
</dbReference>
<reference evidence="1 2" key="1">
    <citation type="submission" date="2018-08" db="EMBL/GenBank/DDBJ databases">
        <title>A genome reference for cultivated species of the human gut microbiota.</title>
        <authorList>
            <person name="Zou Y."/>
            <person name="Xue W."/>
            <person name="Luo G."/>
        </authorList>
    </citation>
    <scope>NUCLEOTIDE SEQUENCE [LARGE SCALE GENOMIC DNA]</scope>
    <source>
        <strain evidence="1 2">AM40-30BH</strain>
    </source>
</reference>
<organism evidence="1 2">
    <name type="scientific">Bacteroides nordii</name>
    <dbReference type="NCBI Taxonomy" id="291645"/>
    <lineage>
        <taxon>Bacteria</taxon>
        <taxon>Pseudomonadati</taxon>
        <taxon>Bacteroidota</taxon>
        <taxon>Bacteroidia</taxon>
        <taxon>Bacteroidales</taxon>
        <taxon>Bacteroidaceae</taxon>
        <taxon>Bacteroides</taxon>
    </lineage>
</organism>
<protein>
    <submittedName>
        <fullName evidence="1">Uncharacterized protein</fullName>
    </submittedName>
</protein>
<name>A0A413VR13_9BACE</name>